<feature type="region of interest" description="Disordered" evidence="1">
    <location>
        <begin position="1"/>
        <end position="64"/>
    </location>
</feature>
<evidence type="ECO:0000313" key="3">
    <source>
        <dbReference type="Proteomes" id="UP000203826"/>
    </source>
</evidence>
<evidence type="ECO:0000313" key="2">
    <source>
        <dbReference type="EMBL" id="ALH23383.1"/>
    </source>
</evidence>
<dbReference type="EMBL" id="KT820662">
    <property type="protein sequence ID" value="ALH23383.1"/>
    <property type="molecule type" value="Genomic_DNA"/>
</dbReference>
<feature type="compositionally biased region" description="Basic residues" evidence="1">
    <location>
        <begin position="39"/>
        <end position="64"/>
    </location>
</feature>
<proteinExistence type="predicted"/>
<evidence type="ECO:0000256" key="1">
    <source>
        <dbReference type="SAM" id="MobiDB-lite"/>
    </source>
</evidence>
<sequence length="64" mass="7233">MIGGARRTRRGGRSRRRGGMRGSQNLALNALLTGMVLSRGKKRKGKKSRRLSKLSRRGGRTRRR</sequence>
<name>A0A0N9R439_9VIRU</name>
<feature type="compositionally biased region" description="Basic residues" evidence="1">
    <location>
        <begin position="1"/>
        <end position="19"/>
    </location>
</feature>
<reference evidence="2 3" key="1">
    <citation type="journal article" date="2015" name="Genome Announc.">
        <title>The 474-Kilobase-Pair Complete Genome Sequence of CeV-01B, a Virus Infecting Haptolina (Chrysochromulina) ericina (Prymnesiophyceae).</title>
        <authorList>
            <person name="Gallot-Lavallee L."/>
            <person name="Pagarete A."/>
            <person name="Legendre M."/>
            <person name="Santini S."/>
            <person name="Sandaa R.A."/>
            <person name="Himmelbauer H."/>
            <person name="Ogata H."/>
            <person name="Bratbak G."/>
            <person name="Claverie J.M."/>
        </authorList>
    </citation>
    <scope>NUCLEOTIDE SEQUENCE [LARGE SCALE GENOMIC DNA]</scope>
    <source>
        <strain evidence="2">CeV-01B</strain>
    </source>
</reference>
<dbReference type="KEGG" id="vg:26049344"/>
<gene>
    <name evidence="2" type="ORF">ceV_477</name>
</gene>
<keyword evidence="3" id="KW-1185">Reference proteome</keyword>
<organism evidence="2 3">
    <name type="scientific">Chrysochromulina ericina virus CeV-01B</name>
    <dbReference type="NCBI Taxonomy" id="3070830"/>
    <lineage>
        <taxon>Viruses</taxon>
        <taxon>Varidnaviria</taxon>
        <taxon>Bamfordvirae</taxon>
        <taxon>Nucleocytoviricota</taxon>
        <taxon>Megaviricetes</taxon>
        <taxon>Imitervirales</taxon>
        <taxon>Mesomimiviridae</taxon>
        <taxon>Tethysvirus</taxon>
        <taxon>Tethysvirus raunefjordenense</taxon>
    </lineage>
</organism>
<dbReference type="Proteomes" id="UP000203826">
    <property type="component" value="Segment"/>
</dbReference>
<protein>
    <submittedName>
        <fullName evidence="2">Uncharacterized protein</fullName>
    </submittedName>
</protein>
<accession>A0A0N9R439</accession>